<accession>A0A9D1NGQ6</accession>
<dbReference type="SUPFAM" id="SSF58046">
    <property type="entry name" value="Fibritin"/>
    <property type="match status" value="1"/>
</dbReference>
<dbReference type="EMBL" id="DVOF01000056">
    <property type="protein sequence ID" value="HIV02287.1"/>
    <property type="molecule type" value="Genomic_DNA"/>
</dbReference>
<sequence length="486" mass="48624">MGIEEYKITNFKKPVSALADTPQMSADELKAWFDSNTTDELKTSVNGIIDAVLDMEAETADIAEALNGKVDKESGKGLSENDYTDEEKQKVASILTDVTALETNTTLIQNSGGGFAAGTDAAADTGAAVGRKAWTGDGGAVGYLAYAANGGGSAGKNANSDAGGAVGANTKAGAGFAGGSGAKAVNSSNNGIDAIQLGTGINNTPKTLQVYGYQLLDANGYIPKERLSGENDGFEAGDGASAGAGGAVGKDAKATGGFAGGQQATSASGQGAAVGYYAQASMGGAVGANTFSTSGGAVGHEAASASGGAVGDHAFAGGGGAVGVYAKVGEGFAGGAKAKAVDSSDNGIDAIQLGTGTNNTAKTLQVYGYQLLDADGKIPDERLNDAPSDGNTYARKDGAWTNLTRQIGKQLINFVPLEYDGSDVTDLDNLPSGITIVNYADGPGYGGYMVMTSLEGSGYGYQIKISIEGLSYRYNNGTWGAWSSIG</sequence>
<gene>
    <name evidence="1" type="ORF">IAC74_01835</name>
</gene>
<reference evidence="1" key="2">
    <citation type="journal article" date="2021" name="PeerJ">
        <title>Extensive microbial diversity within the chicken gut microbiome revealed by metagenomics and culture.</title>
        <authorList>
            <person name="Gilroy R."/>
            <person name="Ravi A."/>
            <person name="Getino M."/>
            <person name="Pursley I."/>
            <person name="Horton D.L."/>
            <person name="Alikhan N.F."/>
            <person name="Baker D."/>
            <person name="Gharbi K."/>
            <person name="Hall N."/>
            <person name="Watson M."/>
            <person name="Adriaenssens E.M."/>
            <person name="Foster-Nyarko E."/>
            <person name="Jarju S."/>
            <person name="Secka A."/>
            <person name="Antonio M."/>
            <person name="Oren A."/>
            <person name="Chaudhuri R.R."/>
            <person name="La Ragione R."/>
            <person name="Hildebrand F."/>
            <person name="Pallen M.J."/>
        </authorList>
    </citation>
    <scope>NUCLEOTIDE SEQUENCE</scope>
    <source>
        <strain evidence="1">4920</strain>
    </source>
</reference>
<comment type="caution">
    <text evidence="1">The sequence shown here is derived from an EMBL/GenBank/DDBJ whole genome shotgun (WGS) entry which is preliminary data.</text>
</comment>
<name>A0A9D1NGQ6_9FIRM</name>
<dbReference type="Proteomes" id="UP000886743">
    <property type="component" value="Unassembled WGS sequence"/>
</dbReference>
<evidence type="ECO:0000313" key="2">
    <source>
        <dbReference type="Proteomes" id="UP000886743"/>
    </source>
</evidence>
<dbReference type="AlphaFoldDB" id="A0A9D1NGQ6"/>
<proteinExistence type="predicted"/>
<reference evidence="1" key="1">
    <citation type="submission" date="2020-10" db="EMBL/GenBank/DDBJ databases">
        <authorList>
            <person name="Gilroy R."/>
        </authorList>
    </citation>
    <scope>NUCLEOTIDE SEQUENCE</scope>
    <source>
        <strain evidence="1">4920</strain>
    </source>
</reference>
<protein>
    <submittedName>
        <fullName evidence="1">Uncharacterized protein</fullName>
    </submittedName>
</protein>
<organism evidence="1 2">
    <name type="scientific">Candidatus Aphodoplasma excrementigallinarum</name>
    <dbReference type="NCBI Taxonomy" id="2840673"/>
    <lineage>
        <taxon>Bacteria</taxon>
        <taxon>Bacillati</taxon>
        <taxon>Bacillota</taxon>
        <taxon>Clostridia</taxon>
        <taxon>Eubacteriales</taxon>
        <taxon>Candidatus Aphodoplasma</taxon>
    </lineage>
</organism>
<dbReference type="Gene3D" id="6.20.230.10">
    <property type="match status" value="1"/>
</dbReference>
<evidence type="ECO:0000313" key="1">
    <source>
        <dbReference type="EMBL" id="HIV02287.1"/>
    </source>
</evidence>